<name>A0A810Q303_9FIRM</name>
<dbReference type="InterPro" id="IPR019606">
    <property type="entry name" value="GerMN"/>
</dbReference>
<feature type="signal peptide" evidence="1">
    <location>
        <begin position="1"/>
        <end position="18"/>
    </location>
</feature>
<reference evidence="3" key="1">
    <citation type="submission" date="2020-09" db="EMBL/GenBank/DDBJ databases">
        <title>New species isolated from human feces.</title>
        <authorList>
            <person name="Kitahara M."/>
            <person name="Shigeno Y."/>
            <person name="Shime M."/>
            <person name="Matsumoto Y."/>
            <person name="Nakamura S."/>
            <person name="Motooka D."/>
            <person name="Fukuoka S."/>
            <person name="Nishikawa H."/>
            <person name="Benno Y."/>
        </authorList>
    </citation>
    <scope>NUCLEOTIDE SEQUENCE</scope>
    <source>
        <strain evidence="3">MM50</strain>
    </source>
</reference>
<evidence type="ECO:0000313" key="3">
    <source>
        <dbReference type="EMBL" id="BCK80602.1"/>
    </source>
</evidence>
<dbReference type="AlphaFoldDB" id="A0A810Q303"/>
<dbReference type="EMBL" id="AP023418">
    <property type="protein sequence ID" value="BCK80602.1"/>
    <property type="molecule type" value="Genomic_DNA"/>
</dbReference>
<dbReference type="RefSeq" id="WP_213541523.1">
    <property type="nucleotide sequence ID" value="NZ_AP023418.1"/>
</dbReference>
<proteinExistence type="predicted"/>
<accession>A0A810Q303</accession>
<gene>
    <name evidence="3" type="ORF">MM50RIKEN_03650</name>
</gene>
<protein>
    <recommendedName>
        <fullName evidence="2">GerMN domain-containing protein</fullName>
    </recommendedName>
</protein>
<dbReference type="Pfam" id="PF10646">
    <property type="entry name" value="Germane"/>
    <property type="match status" value="2"/>
</dbReference>
<dbReference type="PROSITE" id="PS51257">
    <property type="entry name" value="PROKAR_LIPOPROTEIN"/>
    <property type="match status" value="1"/>
</dbReference>
<feature type="domain" description="GerMN" evidence="2">
    <location>
        <begin position="202"/>
        <end position="290"/>
    </location>
</feature>
<dbReference type="Proteomes" id="UP000681035">
    <property type="component" value="Chromosome"/>
</dbReference>
<dbReference type="KEGG" id="vcop:MM50RIKEN_03650"/>
<sequence>MKRLLAALLTFFALLALTGCGGSSSDGPHLLLYYPAPSGGSPGGDAIVSRSVDWAANSTLPAEQQVRRVVSLLLEDSADSSLESPIPASTRLLACQVSAGAAWVDFSSAYGQLSGMELTIADYCVTLSLSQIVGIYSVRITVNGTELVYRDSNIFLAGDVLMTSQDDVVQNLSLRLYFPDRETGELMAEERLLTVYEGESQAEVILSALKAGPESESLSPLLPTGFAVLTVRTEGGICYLNLPKGDQYLMPEDETEQQRMVQGLVNSLCSARGVRQIQLLLDGEVASSLGSVEISQPFSPIR</sequence>
<organism evidence="3 4">
    <name type="scientific">Vescimonas coprocola</name>
    <dbReference type="NCBI Taxonomy" id="2714355"/>
    <lineage>
        <taxon>Bacteria</taxon>
        <taxon>Bacillati</taxon>
        <taxon>Bacillota</taxon>
        <taxon>Clostridia</taxon>
        <taxon>Eubacteriales</taxon>
        <taxon>Oscillospiraceae</taxon>
        <taxon>Vescimonas</taxon>
    </lineage>
</organism>
<evidence type="ECO:0000256" key="1">
    <source>
        <dbReference type="SAM" id="SignalP"/>
    </source>
</evidence>
<keyword evidence="4" id="KW-1185">Reference proteome</keyword>
<dbReference type="SMART" id="SM00909">
    <property type="entry name" value="Germane"/>
    <property type="match status" value="2"/>
</dbReference>
<feature type="domain" description="GerMN" evidence="2">
    <location>
        <begin position="66"/>
        <end position="151"/>
    </location>
</feature>
<evidence type="ECO:0000313" key="4">
    <source>
        <dbReference type="Proteomes" id="UP000681035"/>
    </source>
</evidence>
<evidence type="ECO:0000259" key="2">
    <source>
        <dbReference type="SMART" id="SM00909"/>
    </source>
</evidence>
<keyword evidence="1" id="KW-0732">Signal</keyword>
<feature type="chain" id="PRO_5039654429" description="GerMN domain-containing protein" evidence="1">
    <location>
        <begin position="19"/>
        <end position="302"/>
    </location>
</feature>